<feature type="region of interest" description="Disordered" evidence="4">
    <location>
        <begin position="42"/>
        <end position="99"/>
    </location>
</feature>
<feature type="compositionally biased region" description="Polar residues" evidence="4">
    <location>
        <begin position="86"/>
        <end position="95"/>
    </location>
</feature>
<dbReference type="PANTHER" id="PTHR11142:SF5">
    <property type="entry name" value="TRNA PSEUDOURIDINE(38_39) SYNTHASE"/>
    <property type="match status" value="1"/>
</dbReference>
<dbReference type="GO" id="GO:0005737">
    <property type="term" value="C:cytoplasm"/>
    <property type="evidence" value="ECO:0007669"/>
    <property type="project" value="TreeGrafter"/>
</dbReference>
<protein>
    <submittedName>
        <fullName evidence="6">Pseudouridine synthase</fullName>
    </submittedName>
</protein>
<dbReference type="GO" id="GO:0031119">
    <property type="term" value="P:tRNA pseudouridine synthesis"/>
    <property type="evidence" value="ECO:0007669"/>
    <property type="project" value="TreeGrafter"/>
</dbReference>
<dbReference type="EMBL" id="KQ965847">
    <property type="protein sequence ID" value="KXS09875.1"/>
    <property type="molecule type" value="Genomic_DNA"/>
</dbReference>
<dbReference type="InterPro" id="IPR020094">
    <property type="entry name" value="TruA/RsuA/RluB/E/F_N"/>
</dbReference>
<dbReference type="GO" id="GO:0003723">
    <property type="term" value="F:RNA binding"/>
    <property type="evidence" value="ECO:0007669"/>
    <property type="project" value="InterPro"/>
</dbReference>
<accession>A0A139A012</accession>
<dbReference type="InterPro" id="IPR020103">
    <property type="entry name" value="PsdUridine_synth_cat_dom_sf"/>
</dbReference>
<dbReference type="Gene3D" id="3.30.70.580">
    <property type="entry name" value="Pseudouridine synthase I, catalytic domain, N-terminal subdomain"/>
    <property type="match status" value="1"/>
</dbReference>
<proteinExistence type="inferred from homology"/>
<dbReference type="GO" id="GO:1990481">
    <property type="term" value="P:mRNA pseudouridine synthesis"/>
    <property type="evidence" value="ECO:0007669"/>
    <property type="project" value="TreeGrafter"/>
</dbReference>
<dbReference type="GO" id="GO:0009982">
    <property type="term" value="F:pseudouridine synthase activity"/>
    <property type="evidence" value="ECO:0007669"/>
    <property type="project" value="InterPro"/>
</dbReference>
<dbReference type="OrthoDB" id="25767at2759"/>
<evidence type="ECO:0000313" key="6">
    <source>
        <dbReference type="EMBL" id="KXS09875.1"/>
    </source>
</evidence>
<dbReference type="GO" id="GO:0005634">
    <property type="term" value="C:nucleus"/>
    <property type="evidence" value="ECO:0007669"/>
    <property type="project" value="TreeGrafter"/>
</dbReference>
<dbReference type="Proteomes" id="UP000070544">
    <property type="component" value="Unassembled WGS sequence"/>
</dbReference>
<dbReference type="Pfam" id="PF01416">
    <property type="entry name" value="PseudoU_synth_1"/>
    <property type="match status" value="1"/>
</dbReference>
<gene>
    <name evidence="6" type="ORF">M427DRAFT_128516</name>
</gene>
<dbReference type="SUPFAM" id="SSF55120">
    <property type="entry name" value="Pseudouridine synthase"/>
    <property type="match status" value="1"/>
</dbReference>
<evidence type="ECO:0000256" key="4">
    <source>
        <dbReference type="SAM" id="MobiDB-lite"/>
    </source>
</evidence>
<sequence length="582" mass="62187">MSIDISTLSRDELIVQLRSLVKQVDELKAASGAGGLGLESALSSAKRTNGTENVLKEREQKRRKVSEMAQQPDTEMELASDPAAIESQSGASNVPSPVRMKERREFNFSRHTRRPVALKLSYIGHDLHGFAMQPNTAAGTAGDRSGAPRLVSAHGNSAQLDTVESALFAALITAKLLDEKEERRKWAYGRCGRTDKGVSAFGQVISIRLRSALPAGAAPHVVPWDDESHLATTFFPSAPDEDDDESDQAAAVPVVPTDAECNNTSDPGTASPTQDVNASELDYPHLLNRLLPPTIRILGWSPVPPTFNARFSCRSRLYHYYVPHTPDLDVAAMQQAAEAFGAGVDRDFRNFCVPDKSLKKAGKEVRYTRTCLGVKVQQDPAPPAPAHAHPSSPLAPLPLLTISVHATSFLYHQVRCIVAVLLLVGRGLESPTLVERLLDPAEFHRGRPNFIIAPAEGLVLVGAGYDGWGITWRAGADAERNVARGVWEGWREGAVRTAVWGGLAREVGAGRVVTTVVGGVGGVDVGVAGGDQAWGPGEAGRVGFGAWREGGHGEGAKGAAGTGKGKKGKAYVGVLDRQRIPY</sequence>
<feature type="domain" description="Pseudouridine synthase I TruA alpha/beta" evidence="5">
    <location>
        <begin position="346"/>
        <end position="466"/>
    </location>
</feature>
<dbReference type="PANTHER" id="PTHR11142">
    <property type="entry name" value="PSEUDOURIDYLATE SYNTHASE"/>
    <property type="match status" value="1"/>
</dbReference>
<reference evidence="6 7" key="1">
    <citation type="journal article" date="2015" name="Genome Biol. Evol.">
        <title>Phylogenomic analyses indicate that early fungi evolved digesting cell walls of algal ancestors of land plants.</title>
        <authorList>
            <person name="Chang Y."/>
            <person name="Wang S."/>
            <person name="Sekimoto S."/>
            <person name="Aerts A.L."/>
            <person name="Choi C."/>
            <person name="Clum A."/>
            <person name="LaButti K.M."/>
            <person name="Lindquist E.A."/>
            <person name="Yee Ngan C."/>
            <person name="Ohm R.A."/>
            <person name="Salamov A.A."/>
            <person name="Grigoriev I.V."/>
            <person name="Spatafora J.W."/>
            <person name="Berbee M.L."/>
        </authorList>
    </citation>
    <scope>NUCLEOTIDE SEQUENCE [LARGE SCALE GENOMIC DNA]</scope>
    <source>
        <strain evidence="6 7">JEL478</strain>
    </source>
</reference>
<dbReference type="STRING" id="1344416.A0A139A012"/>
<evidence type="ECO:0000313" key="7">
    <source>
        <dbReference type="Proteomes" id="UP000070544"/>
    </source>
</evidence>
<dbReference type="InterPro" id="IPR001406">
    <property type="entry name" value="PsdUridine_synth_TruA"/>
</dbReference>
<evidence type="ECO:0000256" key="3">
    <source>
        <dbReference type="ARBA" id="ARBA00023235"/>
    </source>
</evidence>
<keyword evidence="7" id="KW-1185">Reference proteome</keyword>
<evidence type="ECO:0000256" key="1">
    <source>
        <dbReference type="ARBA" id="ARBA00009375"/>
    </source>
</evidence>
<dbReference type="Gene3D" id="3.30.70.660">
    <property type="entry name" value="Pseudouridine synthase I, catalytic domain, C-terminal subdomain"/>
    <property type="match status" value="1"/>
</dbReference>
<name>A0A139A012_GONPJ</name>
<evidence type="ECO:0000256" key="2">
    <source>
        <dbReference type="ARBA" id="ARBA00022694"/>
    </source>
</evidence>
<dbReference type="InterPro" id="IPR020095">
    <property type="entry name" value="PsdUridine_synth_TruA_C"/>
</dbReference>
<keyword evidence="3" id="KW-0413">Isomerase</keyword>
<comment type="similarity">
    <text evidence="1">Belongs to the tRNA pseudouridine synthase TruA family.</text>
</comment>
<dbReference type="InterPro" id="IPR020097">
    <property type="entry name" value="PsdUridine_synth_TruA_a/b_dom"/>
</dbReference>
<keyword evidence="2" id="KW-0819">tRNA processing</keyword>
<evidence type="ECO:0000259" key="5">
    <source>
        <dbReference type="Pfam" id="PF01416"/>
    </source>
</evidence>
<dbReference type="AlphaFoldDB" id="A0A139A012"/>
<organism evidence="6 7">
    <name type="scientific">Gonapodya prolifera (strain JEL478)</name>
    <name type="common">Monoblepharis prolifera</name>
    <dbReference type="NCBI Taxonomy" id="1344416"/>
    <lineage>
        <taxon>Eukaryota</taxon>
        <taxon>Fungi</taxon>
        <taxon>Fungi incertae sedis</taxon>
        <taxon>Chytridiomycota</taxon>
        <taxon>Chytridiomycota incertae sedis</taxon>
        <taxon>Monoblepharidomycetes</taxon>
        <taxon>Monoblepharidales</taxon>
        <taxon>Gonapodyaceae</taxon>
        <taxon>Gonapodya</taxon>
    </lineage>
</organism>